<dbReference type="InterPro" id="IPR001478">
    <property type="entry name" value="PDZ"/>
</dbReference>
<evidence type="ECO:0000313" key="3">
    <source>
        <dbReference type="EMBL" id="MBZ0156291.1"/>
    </source>
</evidence>
<dbReference type="GO" id="GO:0005615">
    <property type="term" value="C:extracellular space"/>
    <property type="evidence" value="ECO:0007669"/>
    <property type="project" value="TreeGrafter"/>
</dbReference>
<dbReference type="Gene3D" id="2.30.42.10">
    <property type="match status" value="1"/>
</dbReference>
<dbReference type="Proteomes" id="UP000705867">
    <property type="component" value="Unassembled WGS sequence"/>
</dbReference>
<dbReference type="GO" id="GO:0008270">
    <property type="term" value="F:zinc ion binding"/>
    <property type="evidence" value="ECO:0007669"/>
    <property type="project" value="InterPro"/>
</dbReference>
<dbReference type="SUPFAM" id="SSF63737">
    <property type="entry name" value="Leukotriene A4 hydrolase N-terminal domain"/>
    <property type="match status" value="1"/>
</dbReference>
<proteinExistence type="predicted"/>
<reference evidence="3" key="2">
    <citation type="submission" date="2021-08" db="EMBL/GenBank/DDBJ databases">
        <authorList>
            <person name="Dalcin Martins P."/>
        </authorList>
    </citation>
    <scope>NUCLEOTIDE SEQUENCE</scope>
    <source>
        <strain evidence="3">MAG_39</strain>
    </source>
</reference>
<dbReference type="Pfam" id="PF01433">
    <property type="entry name" value="Peptidase_M1"/>
    <property type="match status" value="1"/>
</dbReference>
<dbReference type="GO" id="GO:0070006">
    <property type="term" value="F:metalloaminopeptidase activity"/>
    <property type="evidence" value="ECO:0007669"/>
    <property type="project" value="TreeGrafter"/>
</dbReference>
<dbReference type="GO" id="GO:0042277">
    <property type="term" value="F:peptide binding"/>
    <property type="evidence" value="ECO:0007669"/>
    <property type="project" value="TreeGrafter"/>
</dbReference>
<keyword evidence="1" id="KW-0732">Signal</keyword>
<feature type="domain" description="PDZ" evidence="2">
    <location>
        <begin position="899"/>
        <end position="992"/>
    </location>
</feature>
<organism evidence="3 4">
    <name type="scientific">Candidatus Nitrobium versatile</name>
    <dbReference type="NCBI Taxonomy" id="2884831"/>
    <lineage>
        <taxon>Bacteria</taxon>
        <taxon>Pseudomonadati</taxon>
        <taxon>Nitrospirota</taxon>
        <taxon>Nitrospiria</taxon>
        <taxon>Nitrospirales</taxon>
        <taxon>Nitrospiraceae</taxon>
        <taxon>Candidatus Nitrobium</taxon>
    </lineage>
</organism>
<gene>
    <name evidence="3" type="ORF">K8I29_08805</name>
</gene>
<comment type="caution">
    <text evidence="3">The sequence shown here is derived from an EMBL/GenBank/DDBJ whole genome shotgun (WGS) entry which is preliminary data.</text>
</comment>
<dbReference type="InterPro" id="IPR007314">
    <property type="entry name" value="Cofac_haem-bd_dom"/>
</dbReference>
<dbReference type="EMBL" id="JAIOIV010000073">
    <property type="protein sequence ID" value="MBZ0156291.1"/>
    <property type="molecule type" value="Genomic_DNA"/>
</dbReference>
<evidence type="ECO:0000256" key="1">
    <source>
        <dbReference type="SAM" id="SignalP"/>
    </source>
</evidence>
<dbReference type="PROSITE" id="PS50106">
    <property type="entry name" value="PDZ"/>
    <property type="match status" value="1"/>
</dbReference>
<dbReference type="Pfam" id="PF04187">
    <property type="entry name" value="Cofac_haem_bdg"/>
    <property type="match status" value="1"/>
</dbReference>
<dbReference type="InterPro" id="IPR036034">
    <property type="entry name" value="PDZ_sf"/>
</dbReference>
<dbReference type="InterPro" id="IPR014782">
    <property type="entry name" value="Peptidase_M1_dom"/>
</dbReference>
<dbReference type="SUPFAM" id="SSF50156">
    <property type="entry name" value="PDZ domain-like"/>
    <property type="match status" value="1"/>
</dbReference>
<evidence type="ECO:0000259" key="2">
    <source>
        <dbReference type="PROSITE" id="PS50106"/>
    </source>
</evidence>
<dbReference type="PANTHER" id="PTHR11533">
    <property type="entry name" value="PROTEASE M1 ZINC METALLOPROTEASE"/>
    <property type="match status" value="1"/>
</dbReference>
<dbReference type="CDD" id="cd14727">
    <property type="entry name" value="ChanN-like"/>
    <property type="match status" value="1"/>
</dbReference>
<dbReference type="Gene3D" id="1.10.390.10">
    <property type="entry name" value="Neutral Protease Domain 2"/>
    <property type="match status" value="1"/>
</dbReference>
<dbReference type="InterPro" id="IPR042097">
    <property type="entry name" value="Aminopeptidase_N-like_N_sf"/>
</dbReference>
<dbReference type="Gene3D" id="2.60.40.1730">
    <property type="entry name" value="tricorn interacting facor f3 domain"/>
    <property type="match status" value="1"/>
</dbReference>
<dbReference type="Gene3D" id="3.40.50.11550">
    <property type="match status" value="1"/>
</dbReference>
<feature type="signal peptide" evidence="1">
    <location>
        <begin position="1"/>
        <end position="21"/>
    </location>
</feature>
<sequence>MAHARSLVMLLFLLLPWTVHAEPRIPDAPEYSLQVSFDISRSRVSGKAVVAVQGGREIRLQTGDLAIQEITQNSRKVPFEMQNGSVRMTPLQDGTVEIRYEGVFKDDTAGGGTNYGVVGNSIGTEGVSLTGLWYPRPDSLHTYRLEATLPAAYTALSEAEEVRQTVKGDAVEFSFVFPHPVDGISFVASDRYTVLKQEFNGIELYAYFFPSERELAPTYLDYAKKYLSLYGERFGAYPYRRFAVVENFLPSGYSMPTFTLLGRDVVKLPFIVETSLGHEIAHQWFGNSVYIEYEKGNWAEGLTTYVADHFYEEQKGRGWEYRKQMLIDYESYVNPARDFPLKDFKGREDTASKAIGYGKAAMVFHMLKKTVGDDAFSIALKEFVRENLFRKASWEDIRKSFEKASGKDLEGFFKQWVATAGVPEIYFGGFTIGRSYDSNDGKAEVGFSAGQKSNVYALDIPVTLYFREGSREEVTVRLDKAKISGTLAPPSLPEKIVVDGDYDVMRRLSEGEIPPVLARLIGEEKPLVVLPEGEKEIYSPVIKTFKERGATVKGASDLTDTEVHSSSMVILGNGNPLVSRLFGSLPRPDEGFTAVVKKNPWDPRKVVGIFHGKSKEEVEAAFRKIFHYGKYGYLAFSGGRNVEKRTEESRRGLAVWSREQTTAVDTSTIRTLNDVIESVSGKKIVYVGEYHDRFSHHAVQLEVIKGLYRKNRKLAIGMEMFQTPYQEVLDDYIAGKADEKEFLRKSEYFKRWAFDYRLYKPILDFARAEGIPVVALNIPREIVEKVSRKGIDALSDEDKKLIPPQMDFSESEYRERLREVFQRHAGSGERNFDYFYQSQILWDETMAQSIDAFFRQRPDFQKEGQMVVIAGGGHISYGVGIPKRAFRRNGYSYATLLSDVEVEKDIADYILFPKEIEVVPTPKLMVSLKEEQGKVIIEGFSENSVSEKAGLREGDVILSLDGVPVGSVDDMKIHLLSKRKGDTVRVRILRKSLLLGGREMEFTVTL</sequence>
<dbReference type="InterPro" id="IPR050344">
    <property type="entry name" value="Peptidase_M1_aminopeptidases"/>
</dbReference>
<dbReference type="SMART" id="SM00228">
    <property type="entry name" value="PDZ"/>
    <property type="match status" value="1"/>
</dbReference>
<dbReference type="SUPFAM" id="SSF55486">
    <property type="entry name" value="Metalloproteases ('zincins'), catalytic domain"/>
    <property type="match status" value="1"/>
</dbReference>
<dbReference type="GO" id="GO:0043171">
    <property type="term" value="P:peptide catabolic process"/>
    <property type="evidence" value="ECO:0007669"/>
    <property type="project" value="TreeGrafter"/>
</dbReference>
<dbReference type="Pfam" id="PF13180">
    <property type="entry name" value="PDZ_2"/>
    <property type="match status" value="1"/>
</dbReference>
<dbReference type="InterPro" id="IPR027268">
    <property type="entry name" value="Peptidase_M4/M1_CTD_sf"/>
</dbReference>
<feature type="chain" id="PRO_5037877599" evidence="1">
    <location>
        <begin position="22"/>
        <end position="1006"/>
    </location>
</feature>
<protein>
    <submittedName>
        <fullName evidence="3">ChaN family lipoprotein</fullName>
    </submittedName>
</protein>
<keyword evidence="3" id="KW-0449">Lipoprotein</keyword>
<dbReference type="GO" id="GO:0016020">
    <property type="term" value="C:membrane"/>
    <property type="evidence" value="ECO:0007669"/>
    <property type="project" value="TreeGrafter"/>
</dbReference>
<dbReference type="GO" id="GO:0005737">
    <property type="term" value="C:cytoplasm"/>
    <property type="evidence" value="ECO:0007669"/>
    <property type="project" value="TreeGrafter"/>
</dbReference>
<accession>A0A953JEL3</accession>
<dbReference type="AlphaFoldDB" id="A0A953JEL3"/>
<name>A0A953JEL3_9BACT</name>
<reference evidence="3" key="1">
    <citation type="journal article" date="2021" name="bioRxiv">
        <title>Unraveling nitrogen, sulfur and carbon metabolic pathways and microbial community transcriptional responses to substrate deprivation and toxicity stresses in a bioreactor mimicking anoxic brackish coastal sediment conditions.</title>
        <authorList>
            <person name="Martins P.D."/>
            <person name="Echeveste M.J."/>
            <person name="Arshad A."/>
            <person name="Kurth J."/>
            <person name="Ouboter H."/>
            <person name="Jetten M.S.M."/>
            <person name="Welte C.U."/>
        </authorList>
    </citation>
    <scope>NUCLEOTIDE SEQUENCE</scope>
    <source>
        <strain evidence="3">MAG_39</strain>
    </source>
</reference>
<dbReference type="PANTHER" id="PTHR11533:SF174">
    <property type="entry name" value="PUROMYCIN-SENSITIVE AMINOPEPTIDASE-RELATED"/>
    <property type="match status" value="1"/>
</dbReference>
<dbReference type="CDD" id="cd06779">
    <property type="entry name" value="cpPDZ_Deg_HtrA-like"/>
    <property type="match status" value="1"/>
</dbReference>
<dbReference type="SUPFAM" id="SSF159501">
    <property type="entry name" value="EreA/ChaN-like"/>
    <property type="match status" value="1"/>
</dbReference>
<evidence type="ECO:0000313" key="4">
    <source>
        <dbReference type="Proteomes" id="UP000705867"/>
    </source>
</evidence>